<dbReference type="SMART" id="SM00344">
    <property type="entry name" value="HTH_ASNC"/>
    <property type="match status" value="1"/>
</dbReference>
<dbReference type="PANTHER" id="PTHR43413:SF7">
    <property type="entry name" value="HTH-TYPE TRANSCRIPTIONAL REGULATOR PTR2"/>
    <property type="match status" value="1"/>
</dbReference>
<dbReference type="InterPro" id="IPR036388">
    <property type="entry name" value="WH-like_DNA-bd_sf"/>
</dbReference>
<dbReference type="PANTHER" id="PTHR43413">
    <property type="entry name" value="TRANSCRIPTIONAL REGULATOR, ASNC FAMILY"/>
    <property type="match status" value="1"/>
</dbReference>
<dbReference type="SUPFAM" id="SSF54909">
    <property type="entry name" value="Dimeric alpha+beta barrel"/>
    <property type="match status" value="1"/>
</dbReference>
<dbReference type="InterPro" id="IPR036390">
    <property type="entry name" value="WH_DNA-bd_sf"/>
</dbReference>
<dbReference type="Gene3D" id="3.30.70.920">
    <property type="match status" value="1"/>
</dbReference>
<dbReference type="SUPFAM" id="SSF46785">
    <property type="entry name" value="Winged helix' DNA-binding domain"/>
    <property type="match status" value="1"/>
</dbReference>
<dbReference type="Proteomes" id="UP000430692">
    <property type="component" value="Unassembled WGS sequence"/>
</dbReference>
<evidence type="ECO:0000313" key="2">
    <source>
        <dbReference type="EMBL" id="MXQ53978.1"/>
    </source>
</evidence>
<dbReference type="InterPro" id="IPR011008">
    <property type="entry name" value="Dimeric_a/b-barrel"/>
</dbReference>
<comment type="caution">
    <text evidence="2">The sequence shown here is derived from an EMBL/GenBank/DDBJ whole genome shotgun (WGS) entry which is preliminary data.</text>
</comment>
<accession>A0A6I4VTZ2</accession>
<dbReference type="Gene3D" id="1.10.10.10">
    <property type="entry name" value="Winged helix-like DNA-binding domain superfamily/Winged helix DNA-binding domain"/>
    <property type="match status" value="1"/>
</dbReference>
<dbReference type="Pfam" id="PF01037">
    <property type="entry name" value="AsnC_trans_reg"/>
    <property type="match status" value="1"/>
</dbReference>
<sequence length="162" mass="18459">MELQEEILSILSENARLTMEQISHIVNQPIDIVQETIDTLEKNQAIIAYQCVIDWKKIGKQRVRALIDVQVTPQQSYGFDVIAKRIAMYEEVVNVYLMSGAYDLSISLEVDSLEAVGRFVTEKLAPLDFVVNTRTHFILKKFKEANVLLDTEGPDNRLHIAP</sequence>
<evidence type="ECO:0000259" key="1">
    <source>
        <dbReference type="Pfam" id="PF01037"/>
    </source>
</evidence>
<protein>
    <submittedName>
        <fullName evidence="2">Lrp/AsnC family transcriptional regulator</fullName>
    </submittedName>
</protein>
<reference evidence="2 3" key="1">
    <citation type="submission" date="2019-12" db="EMBL/GenBank/DDBJ databases">
        <title>Whole-genome analyses of novel actinobacteria.</title>
        <authorList>
            <person name="Sahin N."/>
            <person name="Saygin H."/>
        </authorList>
    </citation>
    <scope>NUCLEOTIDE SEQUENCE [LARGE SCALE GENOMIC DNA]</scope>
    <source>
        <strain evidence="2 3">KC615</strain>
    </source>
</reference>
<evidence type="ECO:0000313" key="3">
    <source>
        <dbReference type="Proteomes" id="UP000430692"/>
    </source>
</evidence>
<dbReference type="AlphaFoldDB" id="A0A6I4VTZ2"/>
<organism evidence="2 3">
    <name type="scientific">Shimazuella alba</name>
    <dbReference type="NCBI Taxonomy" id="2690964"/>
    <lineage>
        <taxon>Bacteria</taxon>
        <taxon>Bacillati</taxon>
        <taxon>Bacillota</taxon>
        <taxon>Bacilli</taxon>
        <taxon>Bacillales</taxon>
        <taxon>Thermoactinomycetaceae</taxon>
        <taxon>Shimazuella</taxon>
    </lineage>
</organism>
<dbReference type="EMBL" id="WUUL01000005">
    <property type="protein sequence ID" value="MXQ53978.1"/>
    <property type="molecule type" value="Genomic_DNA"/>
</dbReference>
<proteinExistence type="predicted"/>
<gene>
    <name evidence="2" type="ORF">GSM42_09655</name>
</gene>
<dbReference type="RefSeq" id="WP_160801331.1">
    <property type="nucleotide sequence ID" value="NZ_WUUL01000005.1"/>
</dbReference>
<dbReference type="InterPro" id="IPR019887">
    <property type="entry name" value="Tscrpt_reg_AsnC/Lrp_C"/>
</dbReference>
<feature type="domain" description="Transcription regulator AsnC/Lrp ligand binding" evidence="1">
    <location>
        <begin position="69"/>
        <end position="140"/>
    </location>
</feature>
<name>A0A6I4VTZ2_9BACL</name>
<dbReference type="InterPro" id="IPR050684">
    <property type="entry name" value="HTH-Siroheme_Decarb"/>
</dbReference>
<keyword evidence="3" id="KW-1185">Reference proteome</keyword>
<dbReference type="InterPro" id="IPR019888">
    <property type="entry name" value="Tscrpt_reg_AsnC-like"/>
</dbReference>